<proteinExistence type="predicted"/>
<gene>
    <name evidence="1" type="ORF">OPT61_g10257</name>
</gene>
<protein>
    <submittedName>
        <fullName evidence="1">Uncharacterized protein</fullName>
    </submittedName>
</protein>
<name>A0ACC2HQH9_9PLEO</name>
<evidence type="ECO:0000313" key="1">
    <source>
        <dbReference type="EMBL" id="KAJ8105306.1"/>
    </source>
</evidence>
<evidence type="ECO:0000313" key="2">
    <source>
        <dbReference type="Proteomes" id="UP001153331"/>
    </source>
</evidence>
<dbReference type="EMBL" id="JAPHNI010001559">
    <property type="protein sequence ID" value="KAJ8105306.1"/>
    <property type="molecule type" value="Genomic_DNA"/>
</dbReference>
<organism evidence="1 2">
    <name type="scientific">Boeremia exigua</name>
    <dbReference type="NCBI Taxonomy" id="749465"/>
    <lineage>
        <taxon>Eukaryota</taxon>
        <taxon>Fungi</taxon>
        <taxon>Dikarya</taxon>
        <taxon>Ascomycota</taxon>
        <taxon>Pezizomycotina</taxon>
        <taxon>Dothideomycetes</taxon>
        <taxon>Pleosporomycetidae</taxon>
        <taxon>Pleosporales</taxon>
        <taxon>Pleosporineae</taxon>
        <taxon>Didymellaceae</taxon>
        <taxon>Boeremia</taxon>
    </lineage>
</organism>
<dbReference type="Proteomes" id="UP001153331">
    <property type="component" value="Unassembled WGS sequence"/>
</dbReference>
<reference evidence="1" key="1">
    <citation type="submission" date="2022-11" db="EMBL/GenBank/DDBJ databases">
        <title>Genome Sequence of Boeremia exigua.</title>
        <authorList>
            <person name="Buettner E."/>
        </authorList>
    </citation>
    <scope>NUCLEOTIDE SEQUENCE</scope>
    <source>
        <strain evidence="1">CU02</strain>
    </source>
</reference>
<accession>A0ACC2HQH9</accession>
<sequence length="79" mass="8629">MTSRYVVTLQLTREQTEQIGSENNRVGTLSDRVEDLHARRPAAASLKTSGANGGLPATAQFTRAVWRLIAVIGSYNKNI</sequence>
<keyword evidence="2" id="KW-1185">Reference proteome</keyword>
<comment type="caution">
    <text evidence="1">The sequence shown here is derived from an EMBL/GenBank/DDBJ whole genome shotgun (WGS) entry which is preliminary data.</text>
</comment>